<dbReference type="AlphaFoldDB" id="A0AAV3B4R4"/>
<comment type="similarity">
    <text evidence="3">Belongs to the pICln (TC 1.A.47) family.</text>
</comment>
<evidence type="ECO:0000256" key="7">
    <source>
        <dbReference type="ARBA" id="ARBA00033090"/>
    </source>
</evidence>
<dbReference type="InterPro" id="IPR003521">
    <property type="entry name" value="ICln"/>
</dbReference>
<keyword evidence="5" id="KW-0963">Cytoplasm</keyword>
<dbReference type="CDD" id="cd13229">
    <property type="entry name" value="PH_TFIIH"/>
    <property type="match status" value="1"/>
</dbReference>
<dbReference type="GO" id="GO:0005681">
    <property type="term" value="C:spliceosomal complex"/>
    <property type="evidence" value="ECO:0007669"/>
    <property type="project" value="TreeGrafter"/>
</dbReference>
<dbReference type="GO" id="GO:0000387">
    <property type="term" value="P:spliceosomal snRNP assembly"/>
    <property type="evidence" value="ECO:0007669"/>
    <property type="project" value="InterPro"/>
</dbReference>
<dbReference type="InterPro" id="IPR039924">
    <property type="entry name" value="ICln/Lot5/Saf5"/>
</dbReference>
<dbReference type="Proteomes" id="UP001181693">
    <property type="component" value="Unassembled WGS sequence"/>
</dbReference>
<sequence>MLGTLKSFPPPGEGVRRLQAGTEAVLSGEKLGTGTLYIAESRLSWLNSSGVGFSLEYPSISLHAISRDTAAYPEEHLYVMVNAKLADNEKEAKMKDEEEEEEEDESDDDEDEEPITEIRFIPEEKGDLGEMFSAMCDCQALHPDPEDEDSDDDFEGEEYDVEAHEQGQGDIPTFYTYEEGLSHLTAEGQATLERLEGMLADSVGGQHTMAGVRTEGSALEYEDGMDVEAVPAVAGQFEDADVDH</sequence>
<organism evidence="10 11">
    <name type="scientific">Pyxicephalus adspersus</name>
    <name type="common">African bullfrog</name>
    <dbReference type="NCBI Taxonomy" id="30357"/>
    <lineage>
        <taxon>Eukaryota</taxon>
        <taxon>Metazoa</taxon>
        <taxon>Chordata</taxon>
        <taxon>Craniata</taxon>
        <taxon>Vertebrata</taxon>
        <taxon>Euteleostomi</taxon>
        <taxon>Amphibia</taxon>
        <taxon>Batrachia</taxon>
        <taxon>Anura</taxon>
        <taxon>Neobatrachia</taxon>
        <taxon>Ranoidea</taxon>
        <taxon>Pyxicephalidae</taxon>
        <taxon>Pyxicephalinae</taxon>
        <taxon>Pyxicephalus</taxon>
    </lineage>
</organism>
<dbReference type="GO" id="GO:0045292">
    <property type="term" value="P:mRNA cis splicing, via spliceosome"/>
    <property type="evidence" value="ECO:0007669"/>
    <property type="project" value="TreeGrafter"/>
</dbReference>
<proteinExistence type="inferred from homology"/>
<reference evidence="10" key="1">
    <citation type="thesis" date="2020" institute="ProQuest LLC" country="789 East Eisenhower Parkway, Ann Arbor, MI, USA">
        <title>Comparative Genomics and Chromosome Evolution.</title>
        <authorList>
            <person name="Mudd A.B."/>
        </authorList>
    </citation>
    <scope>NUCLEOTIDE SEQUENCE</scope>
    <source>
        <strain evidence="10">1538</strain>
        <tissue evidence="10">Blood</tissue>
    </source>
</reference>
<dbReference type="GO" id="GO:0006884">
    <property type="term" value="P:cell volume homeostasis"/>
    <property type="evidence" value="ECO:0007669"/>
    <property type="project" value="InterPro"/>
</dbReference>
<dbReference type="PANTHER" id="PTHR21399">
    <property type="entry name" value="CHLORIDE CONDUCTANCE REGULATORY PROTEIN ICLN"/>
    <property type="match status" value="1"/>
</dbReference>
<accession>A0AAV3B4R4</accession>
<comment type="caution">
    <text evidence="10">The sequence shown here is derived from an EMBL/GenBank/DDBJ whole genome shotgun (WGS) entry which is preliminary data.</text>
</comment>
<dbReference type="InterPro" id="IPR011993">
    <property type="entry name" value="PH-like_dom_sf"/>
</dbReference>
<dbReference type="GO" id="GO:0005829">
    <property type="term" value="C:cytosol"/>
    <property type="evidence" value="ECO:0007669"/>
    <property type="project" value="InterPro"/>
</dbReference>
<dbReference type="GO" id="GO:0034715">
    <property type="term" value="C:pICln-Sm protein complex"/>
    <property type="evidence" value="ECO:0007669"/>
    <property type="project" value="InterPro"/>
</dbReference>
<dbReference type="GO" id="GO:0005886">
    <property type="term" value="C:plasma membrane"/>
    <property type="evidence" value="ECO:0007669"/>
    <property type="project" value="InterPro"/>
</dbReference>
<name>A0AAV3B4R4_PYXAD</name>
<keyword evidence="6" id="KW-0539">Nucleus</keyword>
<dbReference type="PRINTS" id="PR01348">
    <property type="entry name" value="ICLNCHANNEL"/>
</dbReference>
<evidence type="ECO:0000256" key="8">
    <source>
        <dbReference type="ARBA" id="ARBA00045890"/>
    </source>
</evidence>
<dbReference type="Gene3D" id="2.30.29.30">
    <property type="entry name" value="Pleckstrin-homology domain (PH domain)/Phosphotyrosine-binding domain (PTB)"/>
    <property type="match status" value="1"/>
</dbReference>
<evidence type="ECO:0000256" key="6">
    <source>
        <dbReference type="ARBA" id="ARBA00023242"/>
    </source>
</evidence>
<evidence type="ECO:0000313" key="10">
    <source>
        <dbReference type="EMBL" id="DBA32376.1"/>
    </source>
</evidence>
<keyword evidence="11" id="KW-1185">Reference proteome</keyword>
<dbReference type="GO" id="GO:0006821">
    <property type="term" value="P:chloride transport"/>
    <property type="evidence" value="ECO:0007669"/>
    <property type="project" value="InterPro"/>
</dbReference>
<evidence type="ECO:0000256" key="3">
    <source>
        <dbReference type="ARBA" id="ARBA00007054"/>
    </source>
</evidence>
<evidence type="ECO:0000256" key="9">
    <source>
        <dbReference type="SAM" id="MobiDB-lite"/>
    </source>
</evidence>
<dbReference type="EMBL" id="DYDO01000001">
    <property type="protein sequence ID" value="DBA32376.1"/>
    <property type="molecule type" value="Genomic_DNA"/>
</dbReference>
<protein>
    <recommendedName>
        <fullName evidence="4">Methylosome subunit pICln</fullName>
    </recommendedName>
    <alternativeName>
        <fullName evidence="7">Chloride conductance regulatory protein ICln</fullName>
    </alternativeName>
</protein>
<evidence type="ECO:0000313" key="11">
    <source>
        <dbReference type="Proteomes" id="UP001181693"/>
    </source>
</evidence>
<feature type="region of interest" description="Disordered" evidence="9">
    <location>
        <begin position="89"/>
        <end position="122"/>
    </location>
</feature>
<dbReference type="PANTHER" id="PTHR21399:SF0">
    <property type="entry name" value="METHYLOSOME SUBUNIT PICLN"/>
    <property type="match status" value="1"/>
</dbReference>
<comment type="subcellular location">
    <subcellularLocation>
        <location evidence="2">Cytoplasm</location>
    </subcellularLocation>
    <subcellularLocation>
        <location evidence="1">Nucleus</location>
    </subcellularLocation>
</comment>
<feature type="compositionally biased region" description="Acidic residues" evidence="9">
    <location>
        <begin position="97"/>
        <end position="115"/>
    </location>
</feature>
<evidence type="ECO:0000256" key="1">
    <source>
        <dbReference type="ARBA" id="ARBA00004123"/>
    </source>
</evidence>
<comment type="function">
    <text evidence="8">Involved in both the assembly of spliceosomal snRNPs and the methylation of Sm proteins. Chaperone that regulates the assembly of spliceosomal U1, U2, U4 and U5 small nuclear ribonucleoproteins (snRNPs), the building blocks of the spliceosome, and thereby plays an important role in the splicing of cellular pre-mRNAs. Most spliceosomal snRNPs contain a common set of Sm proteins SNRPB, SNRPD1, SNRPD2, SNRPD3, SNRPE, SNRPF and SNRPG that assemble in a heptameric protein ring on the Sm site of the small nuclear RNA to form the core snRNP (Sm core). In the cytosol, the Sm proteins SNRPD1, SNRPD2, SNRPE, SNRPF and SNRPG are trapped in an inactive 6S pICln-Sm complex by the chaperone CLNS1A that controls the assembly of the core snRNP. Dissociation by the SMN complex of CLNS1A from the trapped Sm proteins and their transfer to an SMN-Sm complex triggers the assembly of core snRNPs and their transport to the nucleus.</text>
</comment>
<evidence type="ECO:0000256" key="2">
    <source>
        <dbReference type="ARBA" id="ARBA00004496"/>
    </source>
</evidence>
<evidence type="ECO:0000256" key="5">
    <source>
        <dbReference type="ARBA" id="ARBA00022490"/>
    </source>
</evidence>
<dbReference type="Pfam" id="PF03517">
    <property type="entry name" value="Voldacs"/>
    <property type="match status" value="1"/>
</dbReference>
<gene>
    <name evidence="10" type="ORF">GDO54_000174</name>
</gene>
<evidence type="ECO:0000256" key="4">
    <source>
        <dbReference type="ARBA" id="ARBA00015653"/>
    </source>
</evidence>
<dbReference type="GO" id="GO:0034709">
    <property type="term" value="C:methylosome"/>
    <property type="evidence" value="ECO:0007669"/>
    <property type="project" value="InterPro"/>
</dbReference>